<dbReference type="Proteomes" id="UP000053676">
    <property type="component" value="Unassembled WGS sequence"/>
</dbReference>
<dbReference type="GO" id="GO:0043495">
    <property type="term" value="F:protein-membrane adaptor activity"/>
    <property type="evidence" value="ECO:0007669"/>
    <property type="project" value="TreeGrafter"/>
</dbReference>
<keyword evidence="9" id="KW-1185">Reference proteome</keyword>
<dbReference type="Pfam" id="PF04420">
    <property type="entry name" value="CHD5"/>
    <property type="match status" value="1"/>
</dbReference>
<evidence type="ECO:0000256" key="2">
    <source>
        <dbReference type="ARBA" id="ARBA00010799"/>
    </source>
</evidence>
<dbReference type="AlphaFoldDB" id="W2TPB5"/>
<dbReference type="OrthoDB" id="69461at2759"/>
<dbReference type="KEGG" id="nai:NECAME_07768"/>
<proteinExistence type="inferred from homology"/>
<evidence type="ECO:0000313" key="8">
    <source>
        <dbReference type="EMBL" id="ETN82822.1"/>
    </source>
</evidence>
<dbReference type="OMA" id="FWPFNFL"/>
<dbReference type="GO" id="GO:0043529">
    <property type="term" value="C:GET complex"/>
    <property type="evidence" value="ECO:0007669"/>
    <property type="project" value="TreeGrafter"/>
</dbReference>
<dbReference type="PANTHER" id="PTHR42650">
    <property type="entry name" value="TAIL-ANCHORED PROTEIN INSERTION RECEPTOR WRB"/>
    <property type="match status" value="1"/>
</dbReference>
<name>W2TPB5_NECAM</name>
<evidence type="ECO:0000256" key="1">
    <source>
        <dbReference type="ARBA" id="ARBA00004586"/>
    </source>
</evidence>
<dbReference type="PANTHER" id="PTHR42650:SF1">
    <property type="entry name" value="GUIDED ENTRY OF TAIL-ANCHORED PROTEINS FACTOR 1"/>
    <property type="match status" value="1"/>
</dbReference>
<evidence type="ECO:0000256" key="6">
    <source>
        <dbReference type="ARBA" id="ARBA00023136"/>
    </source>
</evidence>
<dbReference type="GO" id="GO:0071816">
    <property type="term" value="P:tail-anchored membrane protein insertion into ER membrane"/>
    <property type="evidence" value="ECO:0007669"/>
    <property type="project" value="InterPro"/>
</dbReference>
<accession>W2TPB5</accession>
<evidence type="ECO:0000256" key="5">
    <source>
        <dbReference type="ARBA" id="ARBA00022989"/>
    </source>
</evidence>
<organism evidence="8 9">
    <name type="scientific">Necator americanus</name>
    <name type="common">Human hookworm</name>
    <dbReference type="NCBI Taxonomy" id="51031"/>
    <lineage>
        <taxon>Eukaryota</taxon>
        <taxon>Metazoa</taxon>
        <taxon>Ecdysozoa</taxon>
        <taxon>Nematoda</taxon>
        <taxon>Chromadorea</taxon>
        <taxon>Rhabditida</taxon>
        <taxon>Rhabditina</taxon>
        <taxon>Rhabditomorpha</taxon>
        <taxon>Strongyloidea</taxon>
        <taxon>Ancylostomatidae</taxon>
        <taxon>Bunostominae</taxon>
        <taxon>Necator</taxon>
    </lineage>
</organism>
<dbReference type="STRING" id="51031.W2TPB5"/>
<feature type="transmembrane region" description="Helical" evidence="7">
    <location>
        <begin position="16"/>
        <end position="40"/>
    </location>
</feature>
<comment type="subcellular location">
    <subcellularLocation>
        <location evidence="1">Endoplasmic reticulum membrane</location>
    </subcellularLocation>
</comment>
<evidence type="ECO:0000256" key="3">
    <source>
        <dbReference type="ARBA" id="ARBA00022692"/>
    </source>
</evidence>
<feature type="transmembrane region" description="Helical" evidence="7">
    <location>
        <begin position="126"/>
        <end position="148"/>
    </location>
</feature>
<keyword evidence="4" id="KW-0256">Endoplasmic reticulum</keyword>
<dbReference type="EMBL" id="KI658375">
    <property type="protein sequence ID" value="ETN82822.1"/>
    <property type="molecule type" value="Genomic_DNA"/>
</dbReference>
<comment type="similarity">
    <text evidence="2">Belongs to the WRB/GET1 family.</text>
</comment>
<gene>
    <name evidence="8" type="ORF">NECAME_07768</name>
</gene>
<dbReference type="InterPro" id="IPR028945">
    <property type="entry name" value="Get1"/>
</dbReference>
<evidence type="ECO:0000256" key="7">
    <source>
        <dbReference type="SAM" id="Phobius"/>
    </source>
</evidence>
<keyword evidence="3 7" id="KW-0812">Transmembrane</keyword>
<keyword evidence="5 7" id="KW-1133">Transmembrane helix</keyword>
<reference evidence="9" key="1">
    <citation type="journal article" date="2014" name="Nat. Genet.">
        <title>Genome of the human hookworm Necator americanus.</title>
        <authorList>
            <person name="Tang Y.T."/>
            <person name="Gao X."/>
            <person name="Rosa B.A."/>
            <person name="Abubucker S."/>
            <person name="Hallsworth-Pepin K."/>
            <person name="Martin J."/>
            <person name="Tyagi R."/>
            <person name="Heizer E."/>
            <person name="Zhang X."/>
            <person name="Bhonagiri-Palsikar V."/>
            <person name="Minx P."/>
            <person name="Warren W.C."/>
            <person name="Wang Q."/>
            <person name="Zhan B."/>
            <person name="Hotez P.J."/>
            <person name="Sternberg P.W."/>
            <person name="Dougall A."/>
            <person name="Gaze S.T."/>
            <person name="Mulvenna J."/>
            <person name="Sotillo J."/>
            <person name="Ranganathan S."/>
            <person name="Rabelo E.M."/>
            <person name="Wilson R.K."/>
            <person name="Felgner P.L."/>
            <person name="Bethony J."/>
            <person name="Hawdon J.M."/>
            <person name="Gasser R.B."/>
            <person name="Loukas A."/>
            <person name="Mitreva M."/>
        </authorList>
    </citation>
    <scope>NUCLEOTIDE SEQUENCE [LARGE SCALE GENOMIC DNA]</scope>
</reference>
<evidence type="ECO:0008006" key="10">
    <source>
        <dbReference type="Google" id="ProtNLM"/>
    </source>
</evidence>
<evidence type="ECO:0000256" key="4">
    <source>
        <dbReference type="ARBA" id="ARBA00022824"/>
    </source>
</evidence>
<protein>
    <recommendedName>
        <fullName evidence="10">Tryptophan-rich basic protein</fullName>
    </recommendedName>
</protein>
<sequence>MSQCEQDTCLLESTNVFKICLVTFVALLFSIYSILVSSISNVIKLLMRSKQCNPEVLRLGNDVQKLRRELALISPTSEFSSYFKTERILKRTIEEYESAVAKEKMIQPSHVKIEVGLKVVAQAIGLLLLHMVSGIHAFCISPSIFWPFNFLLRFPSVWNVEGCTASTSDHTPVSMFVVAYCGIFTFTLFLSISASTYNYYSQQKKLVFSPINMHVSHRTVGIVFLICSRAQFWCCCMAF</sequence>
<evidence type="ECO:0000313" key="9">
    <source>
        <dbReference type="Proteomes" id="UP000053676"/>
    </source>
</evidence>
<feature type="transmembrane region" description="Helical" evidence="7">
    <location>
        <begin position="177"/>
        <end position="200"/>
    </location>
</feature>
<keyword evidence="6 7" id="KW-0472">Membrane</keyword>
<dbReference type="GO" id="GO:0005789">
    <property type="term" value="C:endoplasmic reticulum membrane"/>
    <property type="evidence" value="ECO:0007669"/>
    <property type="project" value="UniProtKB-SubCell"/>
</dbReference>